<evidence type="ECO:0000313" key="2">
    <source>
        <dbReference type="EMBL" id="KAH7119502.1"/>
    </source>
</evidence>
<reference evidence="2" key="1">
    <citation type="journal article" date="2021" name="Nat. Commun.">
        <title>Genetic determinants of endophytism in the Arabidopsis root mycobiome.</title>
        <authorList>
            <person name="Mesny F."/>
            <person name="Miyauchi S."/>
            <person name="Thiergart T."/>
            <person name="Pickel B."/>
            <person name="Atanasova L."/>
            <person name="Karlsson M."/>
            <person name="Huettel B."/>
            <person name="Barry K.W."/>
            <person name="Haridas S."/>
            <person name="Chen C."/>
            <person name="Bauer D."/>
            <person name="Andreopoulos W."/>
            <person name="Pangilinan J."/>
            <person name="LaButti K."/>
            <person name="Riley R."/>
            <person name="Lipzen A."/>
            <person name="Clum A."/>
            <person name="Drula E."/>
            <person name="Henrissat B."/>
            <person name="Kohler A."/>
            <person name="Grigoriev I.V."/>
            <person name="Martin F.M."/>
            <person name="Hacquard S."/>
        </authorList>
    </citation>
    <scope>NUCLEOTIDE SEQUENCE</scope>
    <source>
        <strain evidence="2">MPI-CAGE-AT-0021</strain>
    </source>
</reference>
<evidence type="ECO:0000313" key="3">
    <source>
        <dbReference type="Proteomes" id="UP000717696"/>
    </source>
</evidence>
<feature type="region of interest" description="Disordered" evidence="1">
    <location>
        <begin position="200"/>
        <end position="253"/>
    </location>
</feature>
<comment type="caution">
    <text evidence="2">The sequence shown here is derived from an EMBL/GenBank/DDBJ whole genome shotgun (WGS) entry which is preliminary data.</text>
</comment>
<feature type="compositionally biased region" description="Acidic residues" evidence="1">
    <location>
        <begin position="221"/>
        <end position="230"/>
    </location>
</feature>
<keyword evidence="3" id="KW-1185">Reference proteome</keyword>
<name>A0A9P9DIA6_9HYPO</name>
<dbReference type="EMBL" id="JAGMUU010000030">
    <property type="protein sequence ID" value="KAH7119502.1"/>
    <property type="molecule type" value="Genomic_DNA"/>
</dbReference>
<evidence type="ECO:0000256" key="1">
    <source>
        <dbReference type="SAM" id="MobiDB-lite"/>
    </source>
</evidence>
<proteinExistence type="predicted"/>
<dbReference type="AlphaFoldDB" id="A0A9P9DIA6"/>
<gene>
    <name evidence="2" type="ORF">B0J13DRAFT_569285</name>
</gene>
<dbReference type="Proteomes" id="UP000717696">
    <property type="component" value="Unassembled WGS sequence"/>
</dbReference>
<protein>
    <submittedName>
        <fullName evidence="2">Uncharacterized protein</fullName>
    </submittedName>
</protein>
<accession>A0A9P9DIA6</accession>
<sequence length="253" mass="28651">MDSIISRVLTLCKSQGLEANSILVYRTFFQNNQDLECLLVSVIVSRLEALNQVNILLEASKPTLESLGERLARLESKFIERNPHPLQRIPRATQQGDQNAGSNLISINSDPPTMMAVRLAIIDHQKLQPLKWDDVMWVVTCGDDGLLSAASRYCNILCSQLGQDRPDREDLPSILHTLHEIWIRLDERAKINTYSPWVQQRVRAPPPPPPPAQSYAASDNDSGEEEEEEEREKKNEKEGEDWESVTAEEARCP</sequence>
<organism evidence="2 3">
    <name type="scientific">Dactylonectria estremocensis</name>
    <dbReference type="NCBI Taxonomy" id="1079267"/>
    <lineage>
        <taxon>Eukaryota</taxon>
        <taxon>Fungi</taxon>
        <taxon>Dikarya</taxon>
        <taxon>Ascomycota</taxon>
        <taxon>Pezizomycotina</taxon>
        <taxon>Sordariomycetes</taxon>
        <taxon>Hypocreomycetidae</taxon>
        <taxon>Hypocreales</taxon>
        <taxon>Nectriaceae</taxon>
        <taxon>Dactylonectria</taxon>
    </lineage>
</organism>